<reference evidence="7" key="1">
    <citation type="submission" date="2023-09" db="EMBL/GenBank/DDBJ databases">
        <title>30 novel species of actinomycetes from the DSMZ collection.</title>
        <authorList>
            <person name="Nouioui I."/>
        </authorList>
    </citation>
    <scope>NUCLEOTIDE SEQUENCE</scope>
    <source>
        <strain evidence="7">DSM 115977</strain>
    </source>
</reference>
<dbReference type="InterPro" id="IPR051328">
    <property type="entry name" value="T7SS_ABC-Transporter"/>
</dbReference>
<evidence type="ECO:0000256" key="6">
    <source>
        <dbReference type="SAM" id="Phobius"/>
    </source>
</evidence>
<keyword evidence="3 6" id="KW-1133">Transmembrane helix</keyword>
<sequence length="345" mass="35466">MDQEMRDGLPRTAALLLGTLVLATAFITAYVGALHRPTPRDVPVGVVRGDQKAQAVLAAVRNQSDALDAVEYADPRAADDGLLTREVYGVLATGAEGGLVLTTASAAAPAATDVVVRVLDTAARQAEMPLRVTDEVPVAATDPRGLVPFYLAVGYVLGGYLAATVLGLGNGTAPRSLRRAGLRIAALAGYSLVLGTAGAVVVGPVLDVWDHDLVGVAASGALAVLAPAMIASAVQGWLGLFGTGLVILLLVVLGNPGSGGIYAPEFLPTWLRGMHRWNVPGLATDLLKSVVYFDRRSTGWPIAGLTIWTSSGVAGVLSATPFQARRRAGRRPTPTPTSTDAPAAG</sequence>
<keyword evidence="4 6" id="KW-0472">Membrane</keyword>
<dbReference type="Proteomes" id="UP001180973">
    <property type="component" value="Unassembled WGS sequence"/>
</dbReference>
<evidence type="ECO:0000256" key="3">
    <source>
        <dbReference type="ARBA" id="ARBA00022989"/>
    </source>
</evidence>
<evidence type="ECO:0008006" key="9">
    <source>
        <dbReference type="Google" id="ProtNLM"/>
    </source>
</evidence>
<evidence type="ECO:0000256" key="5">
    <source>
        <dbReference type="SAM" id="MobiDB-lite"/>
    </source>
</evidence>
<feature type="region of interest" description="Disordered" evidence="5">
    <location>
        <begin position="324"/>
        <end position="345"/>
    </location>
</feature>
<proteinExistence type="predicted"/>
<evidence type="ECO:0000313" key="8">
    <source>
        <dbReference type="Proteomes" id="UP001180973"/>
    </source>
</evidence>
<evidence type="ECO:0000256" key="4">
    <source>
        <dbReference type="ARBA" id="ARBA00023136"/>
    </source>
</evidence>
<dbReference type="EMBL" id="JAVRFL010000036">
    <property type="protein sequence ID" value="MDT0532223.1"/>
    <property type="molecule type" value="Genomic_DNA"/>
</dbReference>
<dbReference type="PANTHER" id="PTHR43077">
    <property type="entry name" value="TRANSPORT PERMEASE YVFS-RELATED"/>
    <property type="match status" value="1"/>
</dbReference>
<feature type="transmembrane region" description="Helical" evidence="6">
    <location>
        <begin position="180"/>
        <end position="201"/>
    </location>
</feature>
<feature type="transmembrane region" description="Helical" evidence="6">
    <location>
        <begin position="213"/>
        <end position="230"/>
    </location>
</feature>
<evidence type="ECO:0000256" key="2">
    <source>
        <dbReference type="ARBA" id="ARBA00022692"/>
    </source>
</evidence>
<dbReference type="RefSeq" id="WP_311413995.1">
    <property type="nucleotide sequence ID" value="NZ_JAVRFL010000036.1"/>
</dbReference>
<comment type="caution">
    <text evidence="7">The sequence shown here is derived from an EMBL/GenBank/DDBJ whole genome shotgun (WGS) entry which is preliminary data.</text>
</comment>
<evidence type="ECO:0000313" key="7">
    <source>
        <dbReference type="EMBL" id="MDT0532223.1"/>
    </source>
</evidence>
<keyword evidence="8" id="KW-1185">Reference proteome</keyword>
<feature type="compositionally biased region" description="Low complexity" evidence="5">
    <location>
        <begin position="336"/>
        <end position="345"/>
    </location>
</feature>
<organism evidence="7 8">
    <name type="scientific">Micromonospora reichwaldensis</name>
    <dbReference type="NCBI Taxonomy" id="3075516"/>
    <lineage>
        <taxon>Bacteria</taxon>
        <taxon>Bacillati</taxon>
        <taxon>Actinomycetota</taxon>
        <taxon>Actinomycetes</taxon>
        <taxon>Micromonosporales</taxon>
        <taxon>Micromonosporaceae</taxon>
        <taxon>Micromonospora</taxon>
    </lineage>
</organism>
<gene>
    <name evidence="7" type="ORF">RM555_24805</name>
</gene>
<name>A0ABU2X391_9ACTN</name>
<feature type="transmembrane region" description="Helical" evidence="6">
    <location>
        <begin position="300"/>
        <end position="322"/>
    </location>
</feature>
<keyword evidence="2 6" id="KW-0812">Transmembrane</keyword>
<comment type="subcellular location">
    <subcellularLocation>
        <location evidence="1">Membrane</location>
        <topology evidence="1">Multi-pass membrane protein</topology>
    </subcellularLocation>
</comment>
<dbReference type="PANTHER" id="PTHR43077:SF5">
    <property type="entry name" value="PHAGE INFECTION PROTEIN"/>
    <property type="match status" value="1"/>
</dbReference>
<protein>
    <recommendedName>
        <fullName evidence="9">DUF3533 domain-containing protein</fullName>
    </recommendedName>
</protein>
<feature type="transmembrane region" description="Helical" evidence="6">
    <location>
        <begin position="12"/>
        <end position="33"/>
    </location>
</feature>
<feature type="transmembrane region" description="Helical" evidence="6">
    <location>
        <begin position="147"/>
        <end position="168"/>
    </location>
</feature>
<evidence type="ECO:0000256" key="1">
    <source>
        <dbReference type="ARBA" id="ARBA00004141"/>
    </source>
</evidence>
<accession>A0ABU2X391</accession>